<proteinExistence type="predicted"/>
<dbReference type="AlphaFoldDB" id="A0A0M3HWV5"/>
<evidence type="ECO:0000313" key="3">
    <source>
        <dbReference type="WBParaSite" id="ALUE_0000769001-mRNA-1"/>
    </source>
</evidence>
<evidence type="ECO:0000313" key="2">
    <source>
        <dbReference type="Proteomes" id="UP000036681"/>
    </source>
</evidence>
<keyword evidence="2" id="KW-1185">Reference proteome</keyword>
<sequence length="181" mass="20400">MNALLFIGNLGGDWSEACNHKSTCRVSFTDMFLNCLGFSDKTFGIGKCKKIGLSSASYARHYKEDKTRSCTEPCHSSTTKQLESAKKSVNVSFTGGDRRYSLNGSSKSGGEAERKRLEDASLVRQSHRFSQFSTDDPMRTHFRNEFALMTVLKEYRQESAKNAVKSRNRENNVNKTRVSEI</sequence>
<reference evidence="3" key="1">
    <citation type="submission" date="2017-02" db="UniProtKB">
        <authorList>
            <consortium name="WormBaseParasite"/>
        </authorList>
    </citation>
    <scope>IDENTIFICATION</scope>
</reference>
<dbReference type="WBParaSite" id="ALUE_0000769001-mRNA-1">
    <property type="protein sequence ID" value="ALUE_0000769001-mRNA-1"/>
    <property type="gene ID" value="ALUE_0000769001"/>
</dbReference>
<evidence type="ECO:0000256" key="1">
    <source>
        <dbReference type="SAM" id="MobiDB-lite"/>
    </source>
</evidence>
<feature type="region of interest" description="Disordered" evidence="1">
    <location>
        <begin position="159"/>
        <end position="181"/>
    </location>
</feature>
<feature type="compositionally biased region" description="Basic and acidic residues" evidence="1">
    <location>
        <begin position="167"/>
        <end position="181"/>
    </location>
</feature>
<accession>A0A0M3HWV5</accession>
<organism evidence="2 3">
    <name type="scientific">Ascaris lumbricoides</name>
    <name type="common">Giant roundworm</name>
    <dbReference type="NCBI Taxonomy" id="6252"/>
    <lineage>
        <taxon>Eukaryota</taxon>
        <taxon>Metazoa</taxon>
        <taxon>Ecdysozoa</taxon>
        <taxon>Nematoda</taxon>
        <taxon>Chromadorea</taxon>
        <taxon>Rhabditida</taxon>
        <taxon>Spirurina</taxon>
        <taxon>Ascaridomorpha</taxon>
        <taxon>Ascaridoidea</taxon>
        <taxon>Ascarididae</taxon>
        <taxon>Ascaris</taxon>
    </lineage>
</organism>
<dbReference type="Proteomes" id="UP000036681">
    <property type="component" value="Unplaced"/>
</dbReference>
<protein>
    <submittedName>
        <fullName evidence="3">Uncharacterized protein</fullName>
    </submittedName>
</protein>
<name>A0A0M3HWV5_ASCLU</name>